<dbReference type="InterPro" id="IPR016187">
    <property type="entry name" value="CTDL_fold"/>
</dbReference>
<dbReference type="CDD" id="cd00037">
    <property type="entry name" value="CLECT"/>
    <property type="match status" value="1"/>
</dbReference>
<dbReference type="Gene3D" id="3.10.100.10">
    <property type="entry name" value="Mannose-Binding Protein A, subunit A"/>
    <property type="match status" value="1"/>
</dbReference>
<dbReference type="EMBL" id="OB660141">
    <property type="protein sequence ID" value="CAD7223029.1"/>
    <property type="molecule type" value="Genomic_DNA"/>
</dbReference>
<evidence type="ECO:0000256" key="3">
    <source>
        <dbReference type="ARBA" id="ARBA00022729"/>
    </source>
</evidence>
<sequence>MRRIILIAAILCAFCETTFARNIEGRESRANCPNGFAAYNDHCYLVVREKKNHVDAQADCVAKGGSLVEFDTDETIGRQEMRNLSAYLNEFQGGSTCSDWPHKVAWIGAYETDHHQFFWLSDGDALTWENFDDGEPNDNSDNDAIAIACDRTWEWIDEDSNSEHHYICEARTETSTTATDSSTSSATSTSATGTTTIRTTTKCQGPPPC</sequence>
<dbReference type="SUPFAM" id="SSF56436">
    <property type="entry name" value="C-type lectin-like"/>
    <property type="match status" value="1"/>
</dbReference>
<keyword evidence="4" id="KW-0430">Lectin</keyword>
<keyword evidence="3 6" id="KW-0732">Signal</keyword>
<dbReference type="PROSITE" id="PS50041">
    <property type="entry name" value="C_TYPE_LECTIN_2"/>
    <property type="match status" value="1"/>
</dbReference>
<name>A0A7R8W1F4_9CRUS</name>
<evidence type="ECO:0000256" key="2">
    <source>
        <dbReference type="ARBA" id="ARBA00022525"/>
    </source>
</evidence>
<comment type="subcellular location">
    <subcellularLocation>
        <location evidence="1">Secreted</location>
    </subcellularLocation>
</comment>
<proteinExistence type="predicted"/>
<evidence type="ECO:0000313" key="7">
    <source>
        <dbReference type="EMBL" id="CAD7223029.1"/>
    </source>
</evidence>
<dbReference type="AlphaFoldDB" id="A0A7R8W1F4"/>
<dbReference type="InterPro" id="IPR051663">
    <property type="entry name" value="CLec_Tetranectin-domain"/>
</dbReference>
<accession>A0A7R8W1F4</accession>
<organism evidence="7">
    <name type="scientific">Cyprideis torosa</name>
    <dbReference type="NCBI Taxonomy" id="163714"/>
    <lineage>
        <taxon>Eukaryota</taxon>
        <taxon>Metazoa</taxon>
        <taxon>Ecdysozoa</taxon>
        <taxon>Arthropoda</taxon>
        <taxon>Crustacea</taxon>
        <taxon>Oligostraca</taxon>
        <taxon>Ostracoda</taxon>
        <taxon>Podocopa</taxon>
        <taxon>Podocopida</taxon>
        <taxon>Cytherocopina</taxon>
        <taxon>Cytheroidea</taxon>
        <taxon>Cytherideidae</taxon>
        <taxon>Cyprideis</taxon>
    </lineage>
</organism>
<dbReference type="PANTHER" id="PTHR22799">
    <property type="entry name" value="TETRANECTIN-RELATED"/>
    <property type="match status" value="1"/>
</dbReference>
<evidence type="ECO:0000256" key="1">
    <source>
        <dbReference type="ARBA" id="ARBA00004613"/>
    </source>
</evidence>
<protein>
    <submittedName>
        <fullName evidence="7">Uncharacterized protein</fullName>
    </submittedName>
</protein>
<dbReference type="GO" id="GO:0005615">
    <property type="term" value="C:extracellular space"/>
    <property type="evidence" value="ECO:0007669"/>
    <property type="project" value="TreeGrafter"/>
</dbReference>
<gene>
    <name evidence="7" type="ORF">CTOB1V02_LOCUS1024</name>
</gene>
<keyword evidence="2" id="KW-0964">Secreted</keyword>
<evidence type="ECO:0000256" key="5">
    <source>
        <dbReference type="SAM" id="MobiDB-lite"/>
    </source>
</evidence>
<reference evidence="7" key="1">
    <citation type="submission" date="2020-11" db="EMBL/GenBank/DDBJ databases">
        <authorList>
            <person name="Tran Van P."/>
        </authorList>
    </citation>
    <scope>NUCLEOTIDE SEQUENCE</scope>
</reference>
<dbReference type="InterPro" id="IPR001304">
    <property type="entry name" value="C-type_lectin-like"/>
</dbReference>
<dbReference type="PANTHER" id="PTHR22799:SF1">
    <property type="entry name" value="C-TYPE LECTIN DOMAIN FAMILY 11 MEMBER A"/>
    <property type="match status" value="1"/>
</dbReference>
<dbReference type="SMART" id="SM00034">
    <property type="entry name" value="CLECT"/>
    <property type="match status" value="1"/>
</dbReference>
<feature type="chain" id="PRO_5043602182" evidence="6">
    <location>
        <begin position="21"/>
        <end position="209"/>
    </location>
</feature>
<dbReference type="Pfam" id="PF00059">
    <property type="entry name" value="Lectin_C"/>
    <property type="match status" value="1"/>
</dbReference>
<dbReference type="GO" id="GO:0008083">
    <property type="term" value="F:growth factor activity"/>
    <property type="evidence" value="ECO:0007669"/>
    <property type="project" value="TreeGrafter"/>
</dbReference>
<feature type="compositionally biased region" description="Low complexity" evidence="5">
    <location>
        <begin position="177"/>
        <end position="201"/>
    </location>
</feature>
<dbReference type="OrthoDB" id="6331336at2759"/>
<feature type="region of interest" description="Disordered" evidence="5">
    <location>
        <begin position="177"/>
        <end position="209"/>
    </location>
</feature>
<dbReference type="InterPro" id="IPR016186">
    <property type="entry name" value="C-type_lectin-like/link_sf"/>
</dbReference>
<dbReference type="GO" id="GO:0030246">
    <property type="term" value="F:carbohydrate binding"/>
    <property type="evidence" value="ECO:0007669"/>
    <property type="project" value="UniProtKB-KW"/>
</dbReference>
<evidence type="ECO:0000256" key="4">
    <source>
        <dbReference type="ARBA" id="ARBA00022734"/>
    </source>
</evidence>
<feature type="signal peptide" evidence="6">
    <location>
        <begin position="1"/>
        <end position="20"/>
    </location>
</feature>
<evidence type="ECO:0000256" key="6">
    <source>
        <dbReference type="SAM" id="SignalP"/>
    </source>
</evidence>